<feature type="transmembrane region" description="Helical" evidence="8">
    <location>
        <begin position="208"/>
        <end position="229"/>
    </location>
</feature>
<keyword evidence="10" id="KW-1185">Reference proteome</keyword>
<comment type="similarity">
    <text evidence="2">Belongs to the arthropod CHH/MIH/GIH/VIH hormone family.</text>
</comment>
<dbReference type="FunFam" id="1.10.2010.10:FF:000001">
    <property type="entry name" value="Ion transport peptide isoform C"/>
    <property type="match status" value="2"/>
</dbReference>
<evidence type="ECO:0000256" key="5">
    <source>
        <dbReference type="ARBA" id="ARBA00022702"/>
    </source>
</evidence>
<organism evidence="9 10">
    <name type="scientific">Allacma fusca</name>
    <dbReference type="NCBI Taxonomy" id="39272"/>
    <lineage>
        <taxon>Eukaryota</taxon>
        <taxon>Metazoa</taxon>
        <taxon>Ecdysozoa</taxon>
        <taxon>Arthropoda</taxon>
        <taxon>Hexapoda</taxon>
        <taxon>Collembola</taxon>
        <taxon>Symphypleona</taxon>
        <taxon>Sminthuridae</taxon>
        <taxon>Allacma</taxon>
    </lineage>
</organism>
<dbReference type="PANTHER" id="PTHR35981">
    <property type="entry name" value="ION TRANSPORT PEPTIDE, ISOFORM C"/>
    <property type="match status" value="1"/>
</dbReference>
<gene>
    <name evidence="9" type="ORF">AFUS01_LOCUS19050</name>
</gene>
<keyword evidence="4" id="KW-0165">Cleavage on pair of basic residues</keyword>
<evidence type="ECO:0000256" key="1">
    <source>
        <dbReference type="ARBA" id="ARBA00004613"/>
    </source>
</evidence>
<keyword evidence="8" id="KW-0472">Membrane</keyword>
<keyword evidence="5" id="KW-0372">Hormone</keyword>
<dbReference type="GO" id="GO:0007623">
    <property type="term" value="P:circadian rhythm"/>
    <property type="evidence" value="ECO:0007669"/>
    <property type="project" value="TreeGrafter"/>
</dbReference>
<feature type="disulfide bond" evidence="7">
    <location>
        <begin position="270"/>
        <end position="286"/>
    </location>
</feature>
<evidence type="ECO:0000256" key="2">
    <source>
        <dbReference type="ARBA" id="ARBA00005447"/>
    </source>
</evidence>
<feature type="disulfide bond" evidence="7">
    <location>
        <begin position="273"/>
        <end position="299"/>
    </location>
</feature>
<evidence type="ECO:0000256" key="8">
    <source>
        <dbReference type="SAM" id="Phobius"/>
    </source>
</evidence>
<evidence type="ECO:0000313" key="9">
    <source>
        <dbReference type="EMBL" id="CAG7730402.1"/>
    </source>
</evidence>
<evidence type="ECO:0000313" key="10">
    <source>
        <dbReference type="Proteomes" id="UP000708208"/>
    </source>
</evidence>
<dbReference type="PANTHER" id="PTHR35981:SF2">
    <property type="entry name" value="ION TRANSPORT PEPTIDE, ISOFORM C"/>
    <property type="match status" value="1"/>
</dbReference>
<keyword evidence="3" id="KW-0964">Secreted</keyword>
<accession>A0A8J2K792</accession>
<comment type="caution">
    <text evidence="9">The sequence shown here is derived from an EMBL/GenBank/DDBJ whole genome shotgun (WGS) entry which is preliminary data.</text>
</comment>
<comment type="subcellular location">
    <subcellularLocation>
        <location evidence="1">Secreted</location>
    </subcellularLocation>
</comment>
<sequence>MSVVTDTNTSTDYTFEGAGFTEDYGGGRCPGRGIKLKHRNLQKKFQMAGSKGNSICHRSQVVGMLMLTLYVLVITLGIAVEGSRSSAAFIGSHPLSKRSFVSIQCRGTYDNEIFSKLSRVCDDCYNLYQEQEVHSLCRSNCFGSSYFKGCLDALLLSEEEDKFEEMIEEIHPNSLVFLLELTIYFYPKTLRSKFQMAGNMGNSICLRSQVVGVLVFTLCALVITMGTAVEGSSSSAAFIGSRPLSKRSFVSIQCRGTYDNEIFSKLSRVCDDCYNLYQEQEVHSLCRSNCFGSSYFKGCLDALLLSEEEDKFEEMIEVLGKK</sequence>
<evidence type="ECO:0000256" key="3">
    <source>
        <dbReference type="ARBA" id="ARBA00022525"/>
    </source>
</evidence>
<dbReference type="Pfam" id="PF01147">
    <property type="entry name" value="Crust_neurohorm"/>
    <property type="match status" value="2"/>
</dbReference>
<evidence type="ECO:0000256" key="7">
    <source>
        <dbReference type="PIRSR" id="PIRSR631098-51"/>
    </source>
</evidence>
<dbReference type="OrthoDB" id="6365952at2759"/>
<proteinExistence type="inferred from homology"/>
<evidence type="ECO:0000256" key="4">
    <source>
        <dbReference type="ARBA" id="ARBA00022685"/>
    </source>
</evidence>
<keyword evidence="8" id="KW-1133">Transmembrane helix</keyword>
<reference evidence="9" key="1">
    <citation type="submission" date="2021-06" db="EMBL/GenBank/DDBJ databases">
        <authorList>
            <person name="Hodson N. C."/>
            <person name="Mongue J. A."/>
            <person name="Jaron S. K."/>
        </authorList>
    </citation>
    <scope>NUCLEOTIDE SEQUENCE</scope>
</reference>
<feature type="transmembrane region" description="Helical" evidence="8">
    <location>
        <begin position="61"/>
        <end position="80"/>
    </location>
</feature>
<dbReference type="EMBL" id="CAJVCH010193639">
    <property type="protein sequence ID" value="CAG7730402.1"/>
    <property type="molecule type" value="Genomic_DNA"/>
</dbReference>
<evidence type="ECO:0008006" key="11">
    <source>
        <dbReference type="Google" id="ProtNLM"/>
    </source>
</evidence>
<keyword evidence="8" id="KW-0812">Transmembrane</keyword>
<dbReference type="InterPro" id="IPR031098">
    <property type="entry name" value="Crust_neurohorm"/>
</dbReference>
<dbReference type="InterPro" id="IPR018251">
    <property type="entry name" value="Crust_neurhormone_CS"/>
</dbReference>
<dbReference type="PROSITE" id="PS01250">
    <property type="entry name" value="CHH_MIH_GIH"/>
    <property type="match status" value="2"/>
</dbReference>
<evidence type="ECO:0000256" key="6">
    <source>
        <dbReference type="ARBA" id="ARBA00023157"/>
    </source>
</evidence>
<feature type="disulfide bond" evidence="7">
    <location>
        <begin position="254"/>
        <end position="290"/>
    </location>
</feature>
<dbReference type="Proteomes" id="UP000708208">
    <property type="component" value="Unassembled WGS sequence"/>
</dbReference>
<dbReference type="AlphaFoldDB" id="A0A8J2K792"/>
<protein>
    <recommendedName>
        <fullName evidence="11">Ion transport peptide</fullName>
    </recommendedName>
</protein>
<dbReference type="GO" id="GO:0005576">
    <property type="term" value="C:extracellular region"/>
    <property type="evidence" value="ECO:0007669"/>
    <property type="project" value="UniProtKB-SubCell"/>
</dbReference>
<dbReference type="GO" id="GO:0005184">
    <property type="term" value="F:neuropeptide hormone activity"/>
    <property type="evidence" value="ECO:0007669"/>
    <property type="project" value="InterPro"/>
</dbReference>
<name>A0A8J2K792_9HEXA</name>
<keyword evidence="6 7" id="KW-1015">Disulfide bond</keyword>